<gene>
    <name evidence="1" type="ORF">HJG63_009917</name>
</gene>
<evidence type="ECO:0000313" key="1">
    <source>
        <dbReference type="EMBL" id="KAF6395354.1"/>
    </source>
</evidence>
<keyword evidence="2" id="KW-1185">Reference proteome</keyword>
<protein>
    <submittedName>
        <fullName evidence="1">Uncharacterized protein</fullName>
    </submittedName>
</protein>
<organism evidence="1 2">
    <name type="scientific">Rousettus aegyptiacus</name>
    <name type="common">Egyptian fruit bat</name>
    <name type="synonym">Pteropus aegyptiacus</name>
    <dbReference type="NCBI Taxonomy" id="9407"/>
    <lineage>
        <taxon>Eukaryota</taxon>
        <taxon>Metazoa</taxon>
        <taxon>Chordata</taxon>
        <taxon>Craniata</taxon>
        <taxon>Vertebrata</taxon>
        <taxon>Euteleostomi</taxon>
        <taxon>Mammalia</taxon>
        <taxon>Eutheria</taxon>
        <taxon>Laurasiatheria</taxon>
        <taxon>Chiroptera</taxon>
        <taxon>Yinpterochiroptera</taxon>
        <taxon>Pteropodoidea</taxon>
        <taxon>Pteropodidae</taxon>
        <taxon>Rousettinae</taxon>
        <taxon>Rousettus</taxon>
    </lineage>
</organism>
<proteinExistence type="predicted"/>
<sequence>MITGIILEPLRIGTYCMVRVQSGRRATILCRSIKKARGKGREVLTKPLQGLEEQKLGWATGGSVSHVTAVCPPGTRKWLLTLRKLQETSAAVTAAAHPRTADWQGARSPAGLGQHPLTFAKSPRLCCCPGQRQKLASPLLCHSRKHNALADDK</sequence>
<comment type="caution">
    <text evidence="1">The sequence shown here is derived from an EMBL/GenBank/DDBJ whole genome shotgun (WGS) entry which is preliminary data.</text>
</comment>
<reference evidence="1 2" key="1">
    <citation type="journal article" date="2020" name="Nature">
        <title>Six reference-quality genomes reveal evolution of bat adaptations.</title>
        <authorList>
            <person name="Jebb D."/>
            <person name="Huang Z."/>
            <person name="Pippel M."/>
            <person name="Hughes G.M."/>
            <person name="Lavrichenko K."/>
            <person name="Devanna P."/>
            <person name="Winkler S."/>
            <person name="Jermiin L.S."/>
            <person name="Skirmuntt E.C."/>
            <person name="Katzourakis A."/>
            <person name="Burkitt-Gray L."/>
            <person name="Ray D.A."/>
            <person name="Sullivan K.A.M."/>
            <person name="Roscito J.G."/>
            <person name="Kirilenko B.M."/>
            <person name="Davalos L.M."/>
            <person name="Corthals A.P."/>
            <person name="Power M.L."/>
            <person name="Jones G."/>
            <person name="Ransome R.D."/>
            <person name="Dechmann D.K.N."/>
            <person name="Locatelli A.G."/>
            <person name="Puechmaille S.J."/>
            <person name="Fedrigo O."/>
            <person name="Jarvis E.D."/>
            <person name="Hiller M."/>
            <person name="Vernes S.C."/>
            <person name="Myers E.W."/>
            <person name="Teeling E.C."/>
        </authorList>
    </citation>
    <scope>NUCLEOTIDE SEQUENCE [LARGE SCALE GENOMIC DNA]</scope>
    <source>
        <strain evidence="1">MRouAeg1</strain>
        <tissue evidence="1">Muscle</tissue>
    </source>
</reference>
<evidence type="ECO:0000313" key="2">
    <source>
        <dbReference type="Proteomes" id="UP000593571"/>
    </source>
</evidence>
<dbReference type="AlphaFoldDB" id="A0A7J8B9I1"/>
<dbReference type="EMBL" id="JACASE010000018">
    <property type="protein sequence ID" value="KAF6395354.1"/>
    <property type="molecule type" value="Genomic_DNA"/>
</dbReference>
<name>A0A7J8B9I1_ROUAE</name>
<accession>A0A7J8B9I1</accession>
<dbReference type="Proteomes" id="UP000593571">
    <property type="component" value="Unassembled WGS sequence"/>
</dbReference>